<proteinExistence type="predicted"/>
<evidence type="ECO:0008006" key="5">
    <source>
        <dbReference type="Google" id="ProtNLM"/>
    </source>
</evidence>
<evidence type="ECO:0000256" key="1">
    <source>
        <dbReference type="SAM" id="MobiDB-lite"/>
    </source>
</evidence>
<keyword evidence="4" id="KW-1185">Reference proteome</keyword>
<feature type="region of interest" description="Disordered" evidence="1">
    <location>
        <begin position="119"/>
        <end position="140"/>
    </location>
</feature>
<feature type="chain" id="PRO_5047056243" description="Lipoprotein" evidence="2">
    <location>
        <begin position="22"/>
        <end position="140"/>
    </location>
</feature>
<dbReference type="RefSeq" id="WP_253568175.1">
    <property type="nucleotide sequence ID" value="NZ_JAMZEK010000003.1"/>
</dbReference>
<protein>
    <recommendedName>
        <fullName evidence="5">Lipoprotein</fullName>
    </recommendedName>
</protein>
<evidence type="ECO:0000313" key="4">
    <source>
        <dbReference type="Proteomes" id="UP001204615"/>
    </source>
</evidence>
<dbReference type="Proteomes" id="UP001204615">
    <property type="component" value="Unassembled WGS sequence"/>
</dbReference>
<dbReference type="EMBL" id="JAMZEK010000003">
    <property type="protein sequence ID" value="MCP1375591.1"/>
    <property type="molecule type" value="Genomic_DNA"/>
</dbReference>
<evidence type="ECO:0000256" key="2">
    <source>
        <dbReference type="SAM" id="SignalP"/>
    </source>
</evidence>
<accession>A0ABT1FDY5</accession>
<sequence>MTSRRLAVHALLLPLMLAACAGEPHHGSSARTGPAGSSGYLGGAEPPLDTGISACDRYLDSYRACHRAAGIFPPDQIELHYREMRSSLLRDSLDPRIRPQLVTRCEVLTRTLREALDGKSCGTDASQVTAPRRDSNGGQS</sequence>
<reference evidence="3 4" key="1">
    <citation type="submission" date="2022-06" db="EMBL/GenBank/DDBJ databases">
        <title>Dyella sp. Sa strain:Sa Genome sequencing.</title>
        <authorList>
            <person name="Park S."/>
        </authorList>
    </citation>
    <scope>NUCLEOTIDE SEQUENCE [LARGE SCALE GENOMIC DNA]</scope>
    <source>
        <strain evidence="3 4">Sa</strain>
    </source>
</reference>
<keyword evidence="2" id="KW-0732">Signal</keyword>
<comment type="caution">
    <text evidence="3">The sequence shown here is derived from an EMBL/GenBank/DDBJ whole genome shotgun (WGS) entry which is preliminary data.</text>
</comment>
<evidence type="ECO:0000313" key="3">
    <source>
        <dbReference type="EMBL" id="MCP1375591.1"/>
    </source>
</evidence>
<dbReference type="PROSITE" id="PS51257">
    <property type="entry name" value="PROKAR_LIPOPROTEIN"/>
    <property type="match status" value="1"/>
</dbReference>
<organism evidence="3 4">
    <name type="scientific">Dyella lutea</name>
    <dbReference type="NCBI Taxonomy" id="2950441"/>
    <lineage>
        <taxon>Bacteria</taxon>
        <taxon>Pseudomonadati</taxon>
        <taxon>Pseudomonadota</taxon>
        <taxon>Gammaproteobacteria</taxon>
        <taxon>Lysobacterales</taxon>
        <taxon>Rhodanobacteraceae</taxon>
        <taxon>Dyella</taxon>
    </lineage>
</organism>
<feature type="compositionally biased region" description="Basic and acidic residues" evidence="1">
    <location>
        <begin position="131"/>
        <end position="140"/>
    </location>
</feature>
<gene>
    <name evidence="3" type="ORF">NC595_16205</name>
</gene>
<name>A0ABT1FDY5_9GAMM</name>
<feature type="signal peptide" evidence="2">
    <location>
        <begin position="1"/>
        <end position="21"/>
    </location>
</feature>